<organism evidence="1 2">
    <name type="scientific">Sphaeroforma arctica JP610</name>
    <dbReference type="NCBI Taxonomy" id="667725"/>
    <lineage>
        <taxon>Eukaryota</taxon>
        <taxon>Ichthyosporea</taxon>
        <taxon>Ichthyophonida</taxon>
        <taxon>Sphaeroforma</taxon>
    </lineage>
</organism>
<keyword evidence="2" id="KW-1185">Reference proteome</keyword>
<dbReference type="RefSeq" id="XP_014150822.1">
    <property type="nucleotide sequence ID" value="XM_014295347.1"/>
</dbReference>
<evidence type="ECO:0000313" key="1">
    <source>
        <dbReference type="EMBL" id="KNC76920.1"/>
    </source>
</evidence>
<protein>
    <submittedName>
        <fullName evidence="1">Uncharacterized protein</fullName>
    </submittedName>
</protein>
<dbReference type="AlphaFoldDB" id="A0A0L0FJH6"/>
<accession>A0A0L0FJH6</accession>
<sequence>MNLQAMVVIVRSFAQVKDKDHLLFAKVAKKIRLFYEHLTPTDMAGVVSAFAFAGQSIVGSSVLPTLAKHTHVMIQSGNHKFLPNEIAMLVVNFEKVLVVTVSRPLTLALLKHAEAQYDDFSAHDRDMLRKLFVKSGWEQAFCMYPTQDEGLKSAGGQ</sequence>
<gene>
    <name evidence="1" type="ORF">SARC_10603</name>
</gene>
<proteinExistence type="predicted"/>
<evidence type="ECO:0000313" key="2">
    <source>
        <dbReference type="Proteomes" id="UP000054560"/>
    </source>
</evidence>
<name>A0A0L0FJH6_9EUKA</name>
<dbReference type="EMBL" id="KQ242915">
    <property type="protein sequence ID" value="KNC76920.1"/>
    <property type="molecule type" value="Genomic_DNA"/>
</dbReference>
<dbReference type="Proteomes" id="UP000054560">
    <property type="component" value="Unassembled WGS sequence"/>
</dbReference>
<reference evidence="1 2" key="1">
    <citation type="submission" date="2011-02" db="EMBL/GenBank/DDBJ databases">
        <title>The Genome Sequence of Sphaeroforma arctica JP610.</title>
        <authorList>
            <consortium name="The Broad Institute Genome Sequencing Platform"/>
            <person name="Russ C."/>
            <person name="Cuomo C."/>
            <person name="Young S.K."/>
            <person name="Zeng Q."/>
            <person name="Gargeya S."/>
            <person name="Alvarado L."/>
            <person name="Berlin A."/>
            <person name="Chapman S.B."/>
            <person name="Chen Z."/>
            <person name="Freedman E."/>
            <person name="Gellesch M."/>
            <person name="Goldberg J."/>
            <person name="Griggs A."/>
            <person name="Gujja S."/>
            <person name="Heilman E."/>
            <person name="Heiman D."/>
            <person name="Howarth C."/>
            <person name="Mehta T."/>
            <person name="Neiman D."/>
            <person name="Pearson M."/>
            <person name="Roberts A."/>
            <person name="Saif S."/>
            <person name="Shea T."/>
            <person name="Shenoy N."/>
            <person name="Sisk P."/>
            <person name="Stolte C."/>
            <person name="Sykes S."/>
            <person name="White J."/>
            <person name="Yandava C."/>
            <person name="Burger G."/>
            <person name="Gray M.W."/>
            <person name="Holland P.W.H."/>
            <person name="King N."/>
            <person name="Lang F.B.F."/>
            <person name="Roger A.J."/>
            <person name="Ruiz-Trillo I."/>
            <person name="Haas B."/>
            <person name="Nusbaum C."/>
            <person name="Birren B."/>
        </authorList>
    </citation>
    <scope>NUCLEOTIDE SEQUENCE [LARGE SCALE GENOMIC DNA]</scope>
    <source>
        <strain evidence="1 2">JP610</strain>
    </source>
</reference>
<dbReference type="GeneID" id="25911107"/>